<keyword evidence="4 6" id="KW-1133">Transmembrane helix</keyword>
<comment type="caution">
    <text evidence="7">The sequence shown here is derived from an EMBL/GenBank/DDBJ whole genome shotgun (WGS) entry which is preliminary data.</text>
</comment>
<dbReference type="Pfam" id="PF02653">
    <property type="entry name" value="BPD_transp_2"/>
    <property type="match status" value="1"/>
</dbReference>
<evidence type="ECO:0000256" key="2">
    <source>
        <dbReference type="ARBA" id="ARBA00022475"/>
    </source>
</evidence>
<evidence type="ECO:0000256" key="1">
    <source>
        <dbReference type="ARBA" id="ARBA00004651"/>
    </source>
</evidence>
<evidence type="ECO:0000256" key="3">
    <source>
        <dbReference type="ARBA" id="ARBA00022692"/>
    </source>
</evidence>
<feature type="transmembrane region" description="Helical" evidence="6">
    <location>
        <begin position="104"/>
        <end position="125"/>
    </location>
</feature>
<feature type="transmembrane region" description="Helical" evidence="6">
    <location>
        <begin position="277"/>
        <end position="296"/>
    </location>
</feature>
<dbReference type="CDD" id="cd06579">
    <property type="entry name" value="TM_PBP1_transp_AraH_like"/>
    <property type="match status" value="1"/>
</dbReference>
<proteinExistence type="predicted"/>
<dbReference type="RefSeq" id="WP_186857468.1">
    <property type="nucleotide sequence ID" value="NZ_JACOON010000003.1"/>
</dbReference>
<dbReference type="Proteomes" id="UP000606889">
    <property type="component" value="Unassembled WGS sequence"/>
</dbReference>
<protein>
    <submittedName>
        <fullName evidence="7">ABC transporter permease</fullName>
    </submittedName>
</protein>
<feature type="transmembrane region" description="Helical" evidence="6">
    <location>
        <begin position="132"/>
        <end position="154"/>
    </location>
</feature>
<evidence type="ECO:0000256" key="6">
    <source>
        <dbReference type="SAM" id="Phobius"/>
    </source>
</evidence>
<organism evidence="7 8">
    <name type="scientific">Christensenella tenuis</name>
    <dbReference type="NCBI Taxonomy" id="2763033"/>
    <lineage>
        <taxon>Bacteria</taxon>
        <taxon>Bacillati</taxon>
        <taxon>Bacillota</taxon>
        <taxon>Clostridia</taxon>
        <taxon>Christensenellales</taxon>
        <taxon>Christensenellaceae</taxon>
        <taxon>Christensenella</taxon>
    </lineage>
</organism>
<sequence>MNKEVKAMSLKKTFNYATVNRLMLVVMLAAEIIIFANLTPYFLQLENLLPVGREISTLGIVAIGQTLCILTGGFDLSVGGTAALAGVVTGYFCSANYLGLPYGVALLVGMGVVFVIGMINGVLITKIKINPFIATMAMNFILGGIVILVTKQPITVNDPAFKFLGATTLGSINFPLPIIIFVGLYFLFWFILKYTTFGRKIYCTGGNAEAARVAGINVERTTFWTYTLSAVLAGFAGVLLASRIATANPSIGSSYAMESIAAAVLGGTALSGGEGNVWGAFLGVFVTGILSNGLIMLGAPQAWRDVATGVVLIAAVILQLASKKSKAFA</sequence>
<keyword evidence="3 6" id="KW-0812">Transmembrane</keyword>
<dbReference type="PANTHER" id="PTHR32196">
    <property type="entry name" value="ABC TRANSPORTER PERMEASE PROTEIN YPHD-RELATED-RELATED"/>
    <property type="match status" value="1"/>
</dbReference>
<evidence type="ECO:0000313" key="8">
    <source>
        <dbReference type="Proteomes" id="UP000606889"/>
    </source>
</evidence>
<dbReference type="EMBL" id="JACOON010000003">
    <property type="protein sequence ID" value="MBC5647940.1"/>
    <property type="molecule type" value="Genomic_DNA"/>
</dbReference>
<comment type="subcellular location">
    <subcellularLocation>
        <location evidence="1">Cell membrane</location>
        <topology evidence="1">Multi-pass membrane protein</topology>
    </subcellularLocation>
</comment>
<feature type="transmembrane region" description="Helical" evidence="6">
    <location>
        <begin position="223"/>
        <end position="245"/>
    </location>
</feature>
<evidence type="ECO:0000256" key="4">
    <source>
        <dbReference type="ARBA" id="ARBA00022989"/>
    </source>
</evidence>
<keyword evidence="2" id="KW-1003">Cell membrane</keyword>
<keyword evidence="5 6" id="KW-0472">Membrane</keyword>
<keyword evidence="8" id="KW-1185">Reference proteome</keyword>
<reference evidence="7 8" key="1">
    <citation type="submission" date="2020-08" db="EMBL/GenBank/DDBJ databases">
        <title>Genome public.</title>
        <authorList>
            <person name="Liu C."/>
            <person name="Sun Q."/>
        </authorList>
    </citation>
    <scope>NUCLEOTIDE SEQUENCE [LARGE SCALE GENOMIC DNA]</scope>
    <source>
        <strain evidence="7 8">NSJ-35</strain>
    </source>
</reference>
<feature type="transmembrane region" description="Helical" evidence="6">
    <location>
        <begin position="302"/>
        <end position="321"/>
    </location>
</feature>
<dbReference type="InterPro" id="IPR001851">
    <property type="entry name" value="ABC_transp_permease"/>
</dbReference>
<evidence type="ECO:0000313" key="7">
    <source>
        <dbReference type="EMBL" id="MBC5647940.1"/>
    </source>
</evidence>
<feature type="transmembrane region" description="Helical" evidence="6">
    <location>
        <begin position="21"/>
        <end position="43"/>
    </location>
</feature>
<gene>
    <name evidence="7" type="ORF">H8S18_06290</name>
</gene>
<evidence type="ECO:0000256" key="5">
    <source>
        <dbReference type="ARBA" id="ARBA00023136"/>
    </source>
</evidence>
<accession>A0ABR7EDT4</accession>
<name>A0ABR7EDT4_9FIRM</name>
<feature type="transmembrane region" description="Helical" evidence="6">
    <location>
        <begin position="174"/>
        <end position="192"/>
    </location>
</feature>